<sequence>MTNKAAWDSDTCPPRAMEHTGSSAPLASEPDIYRSVQAVLRELESQSPSSAVNKGMLRWTLHKKVQNNPANSLTLVRVIIKELEKAERIDCRPHILPLLHTLIYTVIQSAYLPDDMYKRVYDFCKRLLTLPQPYCTVGLGYTRQMKMERHTPGVLYQRMVISEQSLKNDHYPFQERVFVFADPDIFHGPIGEALREDIDTSCSDGFGTPLEHMCSVVQHSMQAVLGGEHCHGPELAQALKDLGQDVEPYFQKVVTSLEQSVEEGSKGERDILRERLEELYNEILTRTHSDRLSSGGFRGSLCDTPLPNPEMSFHLWQDDEDIWKELAKCVRSRSMSLSLSQDPETDFDFADLAADLSPSSDMPRHSVMSTDSGIERDLPPGAEPSLAETPGGAADGEARLCRRGGIKMKPSVSDNMALMQDALEESGSVAGGGCGSLQRRAGCSGSASFSKQPKQFTARIVVMGDDRVLGRLAKAFYFLRKREARRLFLTMKVNLQFYYIPVCEDLSSSSPVQENLFPTRDNQCSVGSYLGLVDPWYKCNIKSLGSMIPKLAKMSNSSKSSEPSPFLSDVISYYVRTGLQPVYFAIYSVKICFVKLTKDPVDDVFLSTLEMDFPDFRQSVAFLKDPKQKKTNAEPCGAVISVNFKKMLLSGRDVEKGMSVRTSGAQISAIPSNETEDLNCLTVTFNESKLKNNPTHETSKRESYFGRPADSYIRLQDTKIRTCNIKIRTLERRSFTVTLDKDSKRTFKDVLSIEITPCLDPGYCVQKTIRSKFSLGEERDAGLSKYMNRGLPLPINTFAGIIN</sequence>
<evidence type="ECO:0000313" key="1">
    <source>
        <dbReference type="EMBL" id="KAJ8001907.1"/>
    </source>
</evidence>
<dbReference type="Proteomes" id="UP001157502">
    <property type="component" value="Chromosome 14"/>
</dbReference>
<comment type="caution">
    <text evidence="1">The sequence shown here is derived from an EMBL/GenBank/DDBJ whole genome shotgun (WGS) entry which is preliminary data.</text>
</comment>
<accession>A0ACC2GE45</accession>
<keyword evidence="2" id="KW-1185">Reference proteome</keyword>
<reference evidence="1" key="1">
    <citation type="submission" date="2021-05" db="EMBL/GenBank/DDBJ databases">
        <authorList>
            <person name="Pan Q."/>
            <person name="Jouanno E."/>
            <person name="Zahm M."/>
            <person name="Klopp C."/>
            <person name="Cabau C."/>
            <person name="Louis A."/>
            <person name="Berthelot C."/>
            <person name="Parey E."/>
            <person name="Roest Crollius H."/>
            <person name="Montfort J."/>
            <person name="Robinson-Rechavi M."/>
            <person name="Bouchez O."/>
            <person name="Lampietro C."/>
            <person name="Lopez Roques C."/>
            <person name="Donnadieu C."/>
            <person name="Postlethwait J."/>
            <person name="Bobe J."/>
            <person name="Dillon D."/>
            <person name="Chandos A."/>
            <person name="von Hippel F."/>
            <person name="Guiguen Y."/>
        </authorList>
    </citation>
    <scope>NUCLEOTIDE SEQUENCE</scope>
    <source>
        <strain evidence="1">YG-Jan2019</strain>
    </source>
</reference>
<proteinExistence type="predicted"/>
<dbReference type="EMBL" id="CM055741">
    <property type="protein sequence ID" value="KAJ8001907.1"/>
    <property type="molecule type" value="Genomic_DNA"/>
</dbReference>
<name>A0ACC2GE45_DALPE</name>
<protein>
    <submittedName>
        <fullName evidence="1">Uncharacterized protein</fullName>
    </submittedName>
</protein>
<evidence type="ECO:0000313" key="2">
    <source>
        <dbReference type="Proteomes" id="UP001157502"/>
    </source>
</evidence>
<gene>
    <name evidence="1" type="ORF">DPEC_G00174290</name>
</gene>
<organism evidence="1 2">
    <name type="scientific">Dallia pectoralis</name>
    <name type="common">Alaska blackfish</name>
    <dbReference type="NCBI Taxonomy" id="75939"/>
    <lineage>
        <taxon>Eukaryota</taxon>
        <taxon>Metazoa</taxon>
        <taxon>Chordata</taxon>
        <taxon>Craniata</taxon>
        <taxon>Vertebrata</taxon>
        <taxon>Euteleostomi</taxon>
        <taxon>Actinopterygii</taxon>
        <taxon>Neopterygii</taxon>
        <taxon>Teleostei</taxon>
        <taxon>Protacanthopterygii</taxon>
        <taxon>Esociformes</taxon>
        <taxon>Umbridae</taxon>
        <taxon>Dallia</taxon>
    </lineage>
</organism>